<feature type="compositionally biased region" description="Acidic residues" evidence="1">
    <location>
        <begin position="7"/>
        <end position="27"/>
    </location>
</feature>
<reference evidence="2 3" key="1">
    <citation type="journal article" date="2019" name="J. Hered.">
        <title>An Improved Genome Assembly for Drosophila navojoa, the Basal Species in the mojavensis Cluster.</title>
        <authorList>
            <person name="Vanderlinde T."/>
            <person name="Dupim E.G."/>
            <person name="Nazario-Yepiz N.O."/>
            <person name="Carvalho A.B."/>
        </authorList>
    </citation>
    <scope>NUCLEOTIDE SEQUENCE [LARGE SCALE GENOMIC DNA]</scope>
    <source>
        <strain evidence="2">Navoj_Jal97</strain>
        <tissue evidence="2">Whole organism</tissue>
    </source>
</reference>
<feature type="region of interest" description="Disordered" evidence="1">
    <location>
        <begin position="1"/>
        <end position="27"/>
    </location>
</feature>
<dbReference type="Proteomes" id="UP000295192">
    <property type="component" value="Unassembled WGS sequence"/>
</dbReference>
<name>A0A484BU84_DRONA</name>
<comment type="caution">
    <text evidence="2">The sequence shown here is derived from an EMBL/GenBank/DDBJ whole genome shotgun (WGS) entry which is preliminary data.</text>
</comment>
<evidence type="ECO:0000256" key="1">
    <source>
        <dbReference type="SAM" id="MobiDB-lite"/>
    </source>
</evidence>
<evidence type="ECO:0000313" key="2">
    <source>
        <dbReference type="EMBL" id="TDG51630.1"/>
    </source>
</evidence>
<evidence type="ECO:0000313" key="3">
    <source>
        <dbReference type="Proteomes" id="UP000295192"/>
    </source>
</evidence>
<protein>
    <submittedName>
        <fullName evidence="2">Uncharacterized protein</fullName>
    </submittedName>
</protein>
<proteinExistence type="predicted"/>
<sequence>MSSLISDDNDTEAEPEEVDEQQDQGIEDAIETAVDAESGVVLLSTVPLEQEISLELLLNASSNTFDLDTLPSNHVVIETIDHLTDCSESTG</sequence>
<accession>A0A484BU84</accession>
<dbReference type="EMBL" id="LSRL02000008">
    <property type="protein sequence ID" value="TDG51630.1"/>
    <property type="molecule type" value="Genomic_DNA"/>
</dbReference>
<gene>
    <name evidence="2" type="ORF">AWZ03_002090</name>
</gene>
<organism evidence="2 3">
    <name type="scientific">Drosophila navojoa</name>
    <name type="common">Fruit fly</name>
    <dbReference type="NCBI Taxonomy" id="7232"/>
    <lineage>
        <taxon>Eukaryota</taxon>
        <taxon>Metazoa</taxon>
        <taxon>Ecdysozoa</taxon>
        <taxon>Arthropoda</taxon>
        <taxon>Hexapoda</taxon>
        <taxon>Insecta</taxon>
        <taxon>Pterygota</taxon>
        <taxon>Neoptera</taxon>
        <taxon>Endopterygota</taxon>
        <taxon>Diptera</taxon>
        <taxon>Brachycera</taxon>
        <taxon>Muscomorpha</taxon>
        <taxon>Ephydroidea</taxon>
        <taxon>Drosophilidae</taxon>
        <taxon>Drosophila</taxon>
    </lineage>
</organism>
<dbReference type="OMA" id="IDHLTDC"/>
<dbReference type="AlphaFoldDB" id="A0A484BU84"/>
<keyword evidence="3" id="KW-1185">Reference proteome</keyword>